<accession>A0AAD1X5A2</accession>
<feature type="region of interest" description="Disordered" evidence="1">
    <location>
        <begin position="62"/>
        <end position="81"/>
    </location>
</feature>
<keyword evidence="3" id="KW-1185">Reference proteome</keyword>
<name>A0AAD1X5A2_EUPCR</name>
<comment type="caution">
    <text evidence="2">The sequence shown here is derived from an EMBL/GenBank/DDBJ whole genome shotgun (WGS) entry which is preliminary data.</text>
</comment>
<evidence type="ECO:0000313" key="2">
    <source>
        <dbReference type="EMBL" id="CAI2359282.1"/>
    </source>
</evidence>
<dbReference type="Proteomes" id="UP001295684">
    <property type="component" value="Unassembled WGS sequence"/>
</dbReference>
<organism evidence="2 3">
    <name type="scientific">Euplotes crassus</name>
    <dbReference type="NCBI Taxonomy" id="5936"/>
    <lineage>
        <taxon>Eukaryota</taxon>
        <taxon>Sar</taxon>
        <taxon>Alveolata</taxon>
        <taxon>Ciliophora</taxon>
        <taxon>Intramacronucleata</taxon>
        <taxon>Spirotrichea</taxon>
        <taxon>Hypotrichia</taxon>
        <taxon>Euplotida</taxon>
        <taxon>Euplotidae</taxon>
        <taxon>Moneuplotes</taxon>
    </lineage>
</organism>
<reference evidence="2" key="1">
    <citation type="submission" date="2023-07" db="EMBL/GenBank/DDBJ databases">
        <authorList>
            <consortium name="AG Swart"/>
            <person name="Singh M."/>
            <person name="Singh A."/>
            <person name="Seah K."/>
            <person name="Emmerich C."/>
        </authorList>
    </citation>
    <scope>NUCLEOTIDE SEQUENCE</scope>
    <source>
        <strain evidence="2">DP1</strain>
    </source>
</reference>
<evidence type="ECO:0000313" key="3">
    <source>
        <dbReference type="Proteomes" id="UP001295684"/>
    </source>
</evidence>
<evidence type="ECO:0000256" key="1">
    <source>
        <dbReference type="SAM" id="MobiDB-lite"/>
    </source>
</evidence>
<protein>
    <submittedName>
        <fullName evidence="2">Uncharacterized protein</fullName>
    </submittedName>
</protein>
<feature type="region of interest" description="Disordered" evidence="1">
    <location>
        <begin position="214"/>
        <end position="233"/>
    </location>
</feature>
<dbReference type="EMBL" id="CAMPGE010000534">
    <property type="protein sequence ID" value="CAI2359282.1"/>
    <property type="molecule type" value="Genomic_DNA"/>
</dbReference>
<dbReference type="AlphaFoldDB" id="A0AAD1X5A2"/>
<proteinExistence type="predicted"/>
<gene>
    <name evidence="2" type="ORF">ECRASSUSDP1_LOCUS568</name>
</gene>
<sequence length="540" mass="62857">MEKDVATLENNSRVKTRENRYMSIREDHTFLTQNLQIPRKRTTKGIKVSSIEIIHDENDKKNEDLALFDSPPKDPPEDDKADAQAEAEFEKLLSHRKWLHSRKRIKHNKANIRLCQKPPGTSRDGTKAKDFMKELRINQYGQYIQEKLGLFKKPTKLELMLHNYKRGYYSQDQQENDILNSSESLAKITKNHQKQSMSIECPQRLAKASLVKPVQLSSRPHHQRSVGKPTDFSERFLSRDKRSSYDFDEKDSVVSKKYKKTSKEAILKRSLVAYSADKRPRLRLFKNQRNMASTAAESIRERKHFKDPSIIAGDELSSSRVEHKLEKKKSDFLTANEGKHTVRDFSVNNKIKPDCIETRSIQDLCKMLHFSNKNKQTRRIPRKMLKKINTKLINIFRDPSVSSSALESASRRSIDNINILKNSLIEKQEKAKPKRAKKPKETFEAIMKRIMEKGINSSETTPKDDLFKGDNLKLYKFFLNKLLNQSSDTFLCKKHHAFLVHQNMVNSGPNFYERMGHDISTRKNKNLQASITQLRSRQSN</sequence>